<gene>
    <name evidence="3" type="ORF">DFQ01_103417</name>
</gene>
<keyword evidence="4" id="KW-1185">Reference proteome</keyword>
<comment type="caution">
    <text evidence="3">The sequence shown here is derived from an EMBL/GenBank/DDBJ whole genome shotgun (WGS) entry which is preliminary data.</text>
</comment>
<dbReference type="InterPro" id="IPR018711">
    <property type="entry name" value="NAGPA"/>
</dbReference>
<keyword evidence="1" id="KW-0812">Transmembrane</keyword>
<protein>
    <submittedName>
        <fullName evidence="3">Uncharacterized protein DUF2233</fullName>
    </submittedName>
</protein>
<feature type="domain" description="Phosphodiester glycosidase" evidence="2">
    <location>
        <begin position="202"/>
        <end position="280"/>
    </location>
</feature>
<organism evidence="3 4">
    <name type="scientific">Paenibacillus cellulosilyticus</name>
    <dbReference type="NCBI Taxonomy" id="375489"/>
    <lineage>
        <taxon>Bacteria</taxon>
        <taxon>Bacillati</taxon>
        <taxon>Bacillota</taxon>
        <taxon>Bacilli</taxon>
        <taxon>Bacillales</taxon>
        <taxon>Paenibacillaceae</taxon>
        <taxon>Paenibacillus</taxon>
    </lineage>
</organism>
<name>A0A2V2YXZ5_9BACL</name>
<dbReference type="OrthoDB" id="2658510at2"/>
<evidence type="ECO:0000313" key="3">
    <source>
        <dbReference type="EMBL" id="PWW06513.1"/>
    </source>
</evidence>
<dbReference type="Proteomes" id="UP000246635">
    <property type="component" value="Unassembled WGS sequence"/>
</dbReference>
<evidence type="ECO:0000256" key="1">
    <source>
        <dbReference type="SAM" id="Phobius"/>
    </source>
</evidence>
<evidence type="ECO:0000313" key="4">
    <source>
        <dbReference type="Proteomes" id="UP000246635"/>
    </source>
</evidence>
<dbReference type="Pfam" id="PF09992">
    <property type="entry name" value="NAGPA"/>
    <property type="match status" value="1"/>
</dbReference>
<reference evidence="3 4" key="1">
    <citation type="submission" date="2018-05" db="EMBL/GenBank/DDBJ databases">
        <title>Genomic Encyclopedia of Type Strains, Phase III (KMG-III): the genomes of soil and plant-associated and newly described type strains.</title>
        <authorList>
            <person name="Whitman W."/>
        </authorList>
    </citation>
    <scope>NUCLEOTIDE SEQUENCE [LARGE SCALE GENOMIC DNA]</scope>
    <source>
        <strain evidence="3 4">CECT 5696</strain>
    </source>
</reference>
<dbReference type="AlphaFoldDB" id="A0A2V2YXZ5"/>
<sequence length="289" mass="31118">MDSGMQTNEPLQTDNEPVQAGKKGRAAWVAAVVLIATALSFGAGGIAIWLTSAQTEHHGTSGKPAYDGYTYAREEADGVVMHALITEPSKVTLEAVRGNVAGSPYYGVNGGFFYNGMLLSMAVINDQPVGGKPETYGSGYSNVKLARGTLVWDGAANKLSVQVVSNGDDVKVTDRTHFWAQGGISMRPSDDTSWRQQADAEQAPFPDDDRLRTAAVYDKDGKLYLIVSQTKTTLAKFRQAILSAYGEMEDGIFLDGDGSSQLRAFEATLPGDGRRVEQMIRLKNPGENR</sequence>
<dbReference type="EMBL" id="QGTQ01000003">
    <property type="protein sequence ID" value="PWW06513.1"/>
    <property type="molecule type" value="Genomic_DNA"/>
</dbReference>
<feature type="transmembrane region" description="Helical" evidence="1">
    <location>
        <begin position="26"/>
        <end position="50"/>
    </location>
</feature>
<dbReference type="RefSeq" id="WP_110043183.1">
    <property type="nucleotide sequence ID" value="NZ_CP054612.1"/>
</dbReference>
<keyword evidence="1" id="KW-1133">Transmembrane helix</keyword>
<evidence type="ECO:0000259" key="2">
    <source>
        <dbReference type="Pfam" id="PF09992"/>
    </source>
</evidence>
<proteinExistence type="predicted"/>
<keyword evidence="1" id="KW-0472">Membrane</keyword>
<accession>A0A2V2YXZ5</accession>